<dbReference type="SUPFAM" id="SSF52058">
    <property type="entry name" value="L domain-like"/>
    <property type="match status" value="1"/>
</dbReference>
<name>A0ABP0HCE5_9DINO</name>
<proteinExistence type="predicted"/>
<evidence type="ECO:0000256" key="1">
    <source>
        <dbReference type="ARBA" id="ARBA00022614"/>
    </source>
</evidence>
<dbReference type="PANTHER" id="PTHR18849:SF0">
    <property type="entry name" value="CILIA- AND FLAGELLA-ASSOCIATED PROTEIN 410-RELATED"/>
    <property type="match status" value="1"/>
</dbReference>
<reference evidence="3 4" key="1">
    <citation type="submission" date="2024-02" db="EMBL/GenBank/DDBJ databases">
        <authorList>
            <person name="Chen Y."/>
            <person name="Shah S."/>
            <person name="Dougan E. K."/>
            <person name="Thang M."/>
            <person name="Chan C."/>
        </authorList>
    </citation>
    <scope>NUCLEOTIDE SEQUENCE [LARGE SCALE GENOMIC DNA]</scope>
</reference>
<dbReference type="EMBL" id="CAXAMM010000547">
    <property type="protein sequence ID" value="CAK8987896.1"/>
    <property type="molecule type" value="Genomic_DNA"/>
</dbReference>
<evidence type="ECO:0000256" key="2">
    <source>
        <dbReference type="ARBA" id="ARBA00022737"/>
    </source>
</evidence>
<keyword evidence="1" id="KW-0433">Leucine-rich repeat</keyword>
<dbReference type="InterPro" id="IPR032675">
    <property type="entry name" value="LRR_dom_sf"/>
</dbReference>
<dbReference type="InterPro" id="IPR001611">
    <property type="entry name" value="Leu-rich_rpt"/>
</dbReference>
<dbReference type="PANTHER" id="PTHR18849">
    <property type="entry name" value="LEUCINE RICH REPEAT PROTEIN"/>
    <property type="match status" value="1"/>
</dbReference>
<evidence type="ECO:0000313" key="3">
    <source>
        <dbReference type="EMBL" id="CAK8987896.1"/>
    </source>
</evidence>
<gene>
    <name evidence="3" type="ORF">SCF082_LOCUS1161</name>
</gene>
<evidence type="ECO:0000313" key="4">
    <source>
        <dbReference type="Proteomes" id="UP001642464"/>
    </source>
</evidence>
<dbReference type="PROSITE" id="PS51450">
    <property type="entry name" value="LRR"/>
    <property type="match status" value="1"/>
</dbReference>
<dbReference type="Proteomes" id="UP001642464">
    <property type="component" value="Unassembled WGS sequence"/>
</dbReference>
<protein>
    <submittedName>
        <fullName evidence="3">Malignant fibrous histiocytoma-amplified sequence 1-like</fullName>
    </submittedName>
</protein>
<sequence>MPRSRYASLGSEVFFQEFGSDWTSYRSARNRRRIDFSGPKWSLETLGGPEGGLMHKQLIREHIDAWSRCEILNLAKNKLTDISCVNAMKDTRTFEFRRLQILNTSRLDTDRQDLDQKSLTEINLSHNELVKLPDFSSLSQLSKLLLSHNDIDDTLQQFGDLQKLRVLDLSSNKFSWRPTFFRKQLSHLERIHLEELRLWPNPFADSFKEYQFITAVTLSSLTSLDGFHIDSELRQWRSGYRGCGFVRNRTLELELD</sequence>
<dbReference type="Gene3D" id="3.80.10.10">
    <property type="entry name" value="Ribonuclease Inhibitor"/>
    <property type="match status" value="1"/>
</dbReference>
<organism evidence="3 4">
    <name type="scientific">Durusdinium trenchii</name>
    <dbReference type="NCBI Taxonomy" id="1381693"/>
    <lineage>
        <taxon>Eukaryota</taxon>
        <taxon>Sar</taxon>
        <taxon>Alveolata</taxon>
        <taxon>Dinophyceae</taxon>
        <taxon>Suessiales</taxon>
        <taxon>Symbiodiniaceae</taxon>
        <taxon>Durusdinium</taxon>
    </lineage>
</organism>
<keyword evidence="4" id="KW-1185">Reference proteome</keyword>
<comment type="caution">
    <text evidence="3">The sequence shown here is derived from an EMBL/GenBank/DDBJ whole genome shotgun (WGS) entry which is preliminary data.</text>
</comment>
<keyword evidence="2" id="KW-0677">Repeat</keyword>
<accession>A0ABP0HCE5</accession>
<dbReference type="Pfam" id="PF00560">
    <property type="entry name" value="LRR_1"/>
    <property type="match status" value="2"/>
</dbReference>